<name>A0AC60QPS5_IXOPE</name>
<dbReference type="Proteomes" id="UP000805193">
    <property type="component" value="Unassembled WGS sequence"/>
</dbReference>
<protein>
    <submittedName>
        <fullName evidence="1">Uncharacterized protein</fullName>
    </submittedName>
</protein>
<comment type="caution">
    <text evidence="1">The sequence shown here is derived from an EMBL/GenBank/DDBJ whole genome shotgun (WGS) entry which is preliminary data.</text>
</comment>
<organism evidence="1 2">
    <name type="scientific">Ixodes persulcatus</name>
    <name type="common">Taiga tick</name>
    <dbReference type="NCBI Taxonomy" id="34615"/>
    <lineage>
        <taxon>Eukaryota</taxon>
        <taxon>Metazoa</taxon>
        <taxon>Ecdysozoa</taxon>
        <taxon>Arthropoda</taxon>
        <taxon>Chelicerata</taxon>
        <taxon>Arachnida</taxon>
        <taxon>Acari</taxon>
        <taxon>Parasitiformes</taxon>
        <taxon>Ixodida</taxon>
        <taxon>Ixodoidea</taxon>
        <taxon>Ixodidae</taxon>
        <taxon>Ixodinae</taxon>
        <taxon>Ixodes</taxon>
    </lineage>
</organism>
<dbReference type="EMBL" id="JABSTQ010005675">
    <property type="protein sequence ID" value="KAG0438794.1"/>
    <property type="molecule type" value="Genomic_DNA"/>
</dbReference>
<sequence>MQSPLIRDSEEDSDYDVELSSSSDEAEDDDDPDRAIADARQWSKIDMNCGTMSHLAVLGQLLQLAQQQFLQLVLLLEFTLWELVWIMLDPYRPLMLLFQQRIL</sequence>
<proteinExistence type="predicted"/>
<reference evidence="1 2" key="1">
    <citation type="journal article" date="2020" name="Cell">
        <title>Large-Scale Comparative Analyses of Tick Genomes Elucidate Their Genetic Diversity and Vector Capacities.</title>
        <authorList>
            <consortium name="Tick Genome and Microbiome Consortium (TIGMIC)"/>
            <person name="Jia N."/>
            <person name="Wang J."/>
            <person name="Shi W."/>
            <person name="Du L."/>
            <person name="Sun Y."/>
            <person name="Zhan W."/>
            <person name="Jiang J.F."/>
            <person name="Wang Q."/>
            <person name="Zhang B."/>
            <person name="Ji P."/>
            <person name="Bell-Sakyi L."/>
            <person name="Cui X.M."/>
            <person name="Yuan T.T."/>
            <person name="Jiang B.G."/>
            <person name="Yang W.F."/>
            <person name="Lam T.T."/>
            <person name="Chang Q.C."/>
            <person name="Ding S.J."/>
            <person name="Wang X.J."/>
            <person name="Zhu J.G."/>
            <person name="Ruan X.D."/>
            <person name="Zhao L."/>
            <person name="Wei J.T."/>
            <person name="Ye R.Z."/>
            <person name="Que T.C."/>
            <person name="Du C.H."/>
            <person name="Zhou Y.H."/>
            <person name="Cheng J.X."/>
            <person name="Dai P.F."/>
            <person name="Guo W.B."/>
            <person name="Han X.H."/>
            <person name="Huang E.J."/>
            <person name="Li L.F."/>
            <person name="Wei W."/>
            <person name="Gao Y.C."/>
            <person name="Liu J.Z."/>
            <person name="Shao H.Z."/>
            <person name="Wang X."/>
            <person name="Wang C.C."/>
            <person name="Yang T.C."/>
            <person name="Huo Q.B."/>
            <person name="Li W."/>
            <person name="Chen H.Y."/>
            <person name="Chen S.E."/>
            <person name="Zhou L.G."/>
            <person name="Ni X.B."/>
            <person name="Tian J.H."/>
            <person name="Sheng Y."/>
            <person name="Liu T."/>
            <person name="Pan Y.S."/>
            <person name="Xia L.Y."/>
            <person name="Li J."/>
            <person name="Zhao F."/>
            <person name="Cao W.C."/>
        </authorList>
    </citation>
    <scope>NUCLEOTIDE SEQUENCE [LARGE SCALE GENOMIC DNA]</scope>
    <source>
        <strain evidence="1">Iper-2018</strain>
    </source>
</reference>
<gene>
    <name evidence="1" type="ORF">HPB47_016865</name>
</gene>
<evidence type="ECO:0000313" key="2">
    <source>
        <dbReference type="Proteomes" id="UP000805193"/>
    </source>
</evidence>
<accession>A0AC60QPS5</accession>
<keyword evidence="2" id="KW-1185">Reference proteome</keyword>
<evidence type="ECO:0000313" key="1">
    <source>
        <dbReference type="EMBL" id="KAG0438794.1"/>
    </source>
</evidence>